<keyword evidence="1" id="KW-0433">Leucine-rich repeat</keyword>
<keyword evidence="3" id="KW-0677">Repeat</keyword>
<keyword evidence="2 6" id="KW-0732">Signal</keyword>
<evidence type="ECO:0000256" key="6">
    <source>
        <dbReference type="SAM" id="SignalP"/>
    </source>
</evidence>
<gene>
    <name evidence="8" type="primary">Prelp</name>
    <name evidence="8" type="ORF">N1851_001819</name>
</gene>
<dbReference type="InterPro" id="IPR032675">
    <property type="entry name" value="LRR_dom_sf"/>
</dbReference>
<dbReference type="AlphaFoldDB" id="A0AA47NCW5"/>
<feature type="compositionally biased region" description="Basic and acidic residues" evidence="5">
    <location>
        <begin position="70"/>
        <end position="82"/>
    </location>
</feature>
<dbReference type="SUPFAM" id="SSF52058">
    <property type="entry name" value="L domain-like"/>
    <property type="match status" value="1"/>
</dbReference>
<sequence length="453" mass="50420">MCVCVCVCVCECVFVLFFPDHQWVVSLPGPSRQKPSSVTLLSLSVCAPLQEDHEGCCGTLVRFDSLPPDGGRDHPEAKEAHQETGLGQEATQFLGRGGCRPSLGRAGCRPPLGGAGGRPPLGRPGGRPPSAPNPRSLPDFPPVILGPPSFFADCPRECYCDPSYPSALNCENRNIRRVPVIPSRVHYLYLQNNYISELTAEPFANATELRWVNLANNRIKRIDKEVFGKVPSLLYLYLQKNQLREVPAQLPAGLEQLRLSKNRISKIPANAFKKLEHLALLDLHHNELSDRDLGKNTFKDLTRLIQLNLARNILKKMPAGVPASVIQLFLDKNSIEDIPKQSLVHLAFVRLNYNQLSDKGIPRAVFNLTTLLDLQLSHNQLSSVPLFNAHLEHLHLDHNSIESINGTQICPHSLQDDGLMPKLRYLRLDGNHLSPPLPMDVTMCFRHLHSVVI</sequence>
<protein>
    <submittedName>
        <fullName evidence="8">Prolargin</fullName>
    </submittedName>
</protein>
<evidence type="ECO:0000256" key="2">
    <source>
        <dbReference type="ARBA" id="ARBA00022729"/>
    </source>
</evidence>
<comment type="caution">
    <text evidence="8">The sequence shown here is derived from an EMBL/GenBank/DDBJ whole genome shotgun (WGS) entry which is preliminary data.</text>
</comment>
<evidence type="ECO:0000259" key="7">
    <source>
        <dbReference type="SMART" id="SM00013"/>
    </source>
</evidence>
<dbReference type="FunFam" id="3.80.10.10:FF:000807">
    <property type="entry name" value="PRELP isoform 1"/>
    <property type="match status" value="1"/>
</dbReference>
<evidence type="ECO:0000313" key="9">
    <source>
        <dbReference type="Proteomes" id="UP001174136"/>
    </source>
</evidence>
<dbReference type="Pfam" id="PF13855">
    <property type="entry name" value="LRR_8"/>
    <property type="match status" value="2"/>
</dbReference>
<dbReference type="PANTHER" id="PTHR45712:SF8">
    <property type="entry name" value="PROLARGIN"/>
    <property type="match status" value="1"/>
</dbReference>
<name>A0AA47NCW5_MERPO</name>
<feature type="region of interest" description="Disordered" evidence="5">
    <location>
        <begin position="68"/>
        <end position="87"/>
    </location>
</feature>
<dbReference type="GO" id="GO:0005615">
    <property type="term" value="C:extracellular space"/>
    <property type="evidence" value="ECO:0007669"/>
    <property type="project" value="TreeGrafter"/>
</dbReference>
<evidence type="ECO:0000256" key="4">
    <source>
        <dbReference type="ARBA" id="ARBA00023180"/>
    </source>
</evidence>
<evidence type="ECO:0000256" key="1">
    <source>
        <dbReference type="ARBA" id="ARBA00022614"/>
    </source>
</evidence>
<dbReference type="SMART" id="SM00013">
    <property type="entry name" value="LRRNT"/>
    <property type="match status" value="1"/>
</dbReference>
<feature type="signal peptide" evidence="6">
    <location>
        <begin position="1"/>
        <end position="17"/>
    </location>
</feature>
<feature type="domain" description="LRRNT" evidence="7">
    <location>
        <begin position="153"/>
        <end position="187"/>
    </location>
</feature>
<dbReference type="PANTHER" id="PTHR45712">
    <property type="entry name" value="AGAP008170-PA"/>
    <property type="match status" value="1"/>
</dbReference>
<feature type="compositionally biased region" description="Gly residues" evidence="5">
    <location>
        <begin position="113"/>
        <end position="125"/>
    </location>
</feature>
<proteinExistence type="predicted"/>
<dbReference type="Gene3D" id="3.80.10.10">
    <property type="entry name" value="Ribonuclease Inhibitor"/>
    <property type="match status" value="3"/>
</dbReference>
<evidence type="ECO:0000256" key="3">
    <source>
        <dbReference type="ARBA" id="ARBA00022737"/>
    </source>
</evidence>
<organism evidence="8 9">
    <name type="scientific">Merluccius polli</name>
    <name type="common">Benguela hake</name>
    <name type="synonym">Merluccius cadenati</name>
    <dbReference type="NCBI Taxonomy" id="89951"/>
    <lineage>
        <taxon>Eukaryota</taxon>
        <taxon>Metazoa</taxon>
        <taxon>Chordata</taxon>
        <taxon>Craniata</taxon>
        <taxon>Vertebrata</taxon>
        <taxon>Euteleostomi</taxon>
        <taxon>Actinopterygii</taxon>
        <taxon>Neopterygii</taxon>
        <taxon>Teleostei</taxon>
        <taxon>Neoteleostei</taxon>
        <taxon>Acanthomorphata</taxon>
        <taxon>Zeiogadaria</taxon>
        <taxon>Gadariae</taxon>
        <taxon>Gadiformes</taxon>
        <taxon>Gadoidei</taxon>
        <taxon>Merlucciidae</taxon>
        <taxon>Merluccius</taxon>
    </lineage>
</organism>
<dbReference type="InterPro" id="IPR050333">
    <property type="entry name" value="SLRP"/>
</dbReference>
<keyword evidence="9" id="KW-1185">Reference proteome</keyword>
<dbReference type="PROSITE" id="PS51450">
    <property type="entry name" value="LRR"/>
    <property type="match status" value="2"/>
</dbReference>
<feature type="chain" id="PRO_5041245780" evidence="6">
    <location>
        <begin position="18"/>
        <end position="453"/>
    </location>
</feature>
<keyword evidence="4" id="KW-0325">Glycoprotein</keyword>
<feature type="region of interest" description="Disordered" evidence="5">
    <location>
        <begin position="104"/>
        <end position="139"/>
    </location>
</feature>
<dbReference type="SMART" id="SM00369">
    <property type="entry name" value="LRR_TYP"/>
    <property type="match status" value="8"/>
</dbReference>
<evidence type="ECO:0000313" key="8">
    <source>
        <dbReference type="EMBL" id="KAK0155687.1"/>
    </source>
</evidence>
<dbReference type="InterPro" id="IPR000372">
    <property type="entry name" value="LRRNT"/>
</dbReference>
<dbReference type="SMART" id="SM00364">
    <property type="entry name" value="LRR_BAC"/>
    <property type="match status" value="3"/>
</dbReference>
<reference evidence="8" key="1">
    <citation type="journal article" date="2023" name="Front. Mar. Sci.">
        <title>A new Merluccius polli reference genome to investigate the effects of global change in West African waters.</title>
        <authorList>
            <person name="Mateo J.L."/>
            <person name="Blanco-Fernandez C."/>
            <person name="Garcia-Vazquez E."/>
            <person name="Machado-Schiaffino G."/>
        </authorList>
    </citation>
    <scope>NUCLEOTIDE SEQUENCE</scope>
    <source>
        <strain evidence="8">C29</strain>
        <tissue evidence="8">Fin</tissue>
    </source>
</reference>
<dbReference type="Proteomes" id="UP001174136">
    <property type="component" value="Unassembled WGS sequence"/>
</dbReference>
<accession>A0AA47NCW5</accession>
<dbReference type="EMBL" id="JAOPHQ010000147">
    <property type="protein sequence ID" value="KAK0155687.1"/>
    <property type="molecule type" value="Genomic_DNA"/>
</dbReference>
<dbReference type="InterPro" id="IPR003591">
    <property type="entry name" value="Leu-rich_rpt_typical-subtyp"/>
</dbReference>
<evidence type="ECO:0000256" key="5">
    <source>
        <dbReference type="SAM" id="MobiDB-lite"/>
    </source>
</evidence>
<dbReference type="InterPro" id="IPR001611">
    <property type="entry name" value="Leu-rich_rpt"/>
</dbReference>